<evidence type="ECO:0000313" key="2">
    <source>
        <dbReference type="Proteomes" id="UP000436088"/>
    </source>
</evidence>
<evidence type="ECO:0000313" key="1">
    <source>
        <dbReference type="EMBL" id="KAE8715307.1"/>
    </source>
</evidence>
<dbReference type="Proteomes" id="UP000436088">
    <property type="component" value="Unassembled WGS sequence"/>
</dbReference>
<accession>A0A6A3BGY6</accession>
<sequence length="292" mass="32221">MFDQERSEDPNPGNEHCIHESVIVYVENTGLVKNAEEKRIHDYYFENESSPSSNRTGAVDDSNLVESRVVGSESRGSKAVCSQIASLADVFSSADHAGKTSSRMELKKVLEMQEPSGNMNSMNYNMNAEGISTPVVEDQIKGKLENANMTVADSVEEVMFNDLLNELGESIGLKRRSETPLKTSEKLSSNMFSNGEQIILTESSVKAEKQEHRTAVDVAAAISGTPNTKEMKSRSRSDTATRITSVGLVPQGQVQDKLYSAEITISLMEDEKEKQLQDDIIMGEIKINRFCP</sequence>
<proteinExistence type="predicted"/>
<dbReference type="EMBL" id="VEPZ02000862">
    <property type="protein sequence ID" value="KAE8715307.1"/>
    <property type="molecule type" value="Genomic_DNA"/>
</dbReference>
<organism evidence="1 2">
    <name type="scientific">Hibiscus syriacus</name>
    <name type="common">Rose of Sharon</name>
    <dbReference type="NCBI Taxonomy" id="106335"/>
    <lineage>
        <taxon>Eukaryota</taxon>
        <taxon>Viridiplantae</taxon>
        <taxon>Streptophyta</taxon>
        <taxon>Embryophyta</taxon>
        <taxon>Tracheophyta</taxon>
        <taxon>Spermatophyta</taxon>
        <taxon>Magnoliopsida</taxon>
        <taxon>eudicotyledons</taxon>
        <taxon>Gunneridae</taxon>
        <taxon>Pentapetalae</taxon>
        <taxon>rosids</taxon>
        <taxon>malvids</taxon>
        <taxon>Malvales</taxon>
        <taxon>Malvaceae</taxon>
        <taxon>Malvoideae</taxon>
        <taxon>Hibiscus</taxon>
    </lineage>
</organism>
<keyword evidence="2" id="KW-1185">Reference proteome</keyword>
<gene>
    <name evidence="1" type="ORF">F3Y22_tig00110177pilonHSYRG00032</name>
</gene>
<comment type="caution">
    <text evidence="1">The sequence shown here is derived from an EMBL/GenBank/DDBJ whole genome shotgun (WGS) entry which is preliminary data.</text>
</comment>
<name>A0A6A3BGY6_HIBSY</name>
<dbReference type="AlphaFoldDB" id="A0A6A3BGY6"/>
<reference evidence="1" key="1">
    <citation type="submission" date="2019-09" db="EMBL/GenBank/DDBJ databases">
        <title>Draft genome information of white flower Hibiscus syriacus.</title>
        <authorList>
            <person name="Kim Y.-M."/>
        </authorList>
    </citation>
    <scope>NUCLEOTIDE SEQUENCE [LARGE SCALE GENOMIC DNA]</scope>
    <source>
        <strain evidence="1">YM2019G1</strain>
    </source>
</reference>
<protein>
    <submittedName>
        <fullName evidence="1">Uncharacterized protein</fullName>
    </submittedName>
</protein>